<dbReference type="OrthoDB" id="2057977at2"/>
<evidence type="ECO:0000313" key="2">
    <source>
        <dbReference type="EMBL" id="SET01125.1"/>
    </source>
</evidence>
<accession>A0A1I0B2P5</accession>
<sequence length="264" mass="29643">MKELQNIITEVVNSNGRKRPDMDHIIELLKTEEGMFSFLISETRNYYLGAEAGHPSAYIFTDRDWAVEMAKEVAAIAPGRNFRIREITPAERLGFFGDLARSGFTAVTINSGHEALTIPLFAVVKKPEEVEGVIMNPHLVRSLNQFEQAISEHTASEDMQNIAVDLLSTAKLILPCAENDEKNHPLISNDKGEKYLVVFTDPMEMIRFDNKHKFQVKPATMRELRDLAKAYDGIVINPVGVELICDNEKIGRIVNFGSGLKVIK</sequence>
<dbReference type="AlphaFoldDB" id="A0A1I0B2P5"/>
<gene>
    <name evidence="2" type="ORF">SAMN04487771_100370</name>
</gene>
<evidence type="ECO:0000313" key="3">
    <source>
        <dbReference type="Proteomes" id="UP000199820"/>
    </source>
</evidence>
<dbReference type="STRING" id="1526.SAMN02910262_01603"/>
<keyword evidence="3" id="KW-1185">Reference proteome</keyword>
<evidence type="ECO:0000259" key="1">
    <source>
        <dbReference type="Pfam" id="PF07179"/>
    </source>
</evidence>
<reference evidence="2 3" key="1">
    <citation type="submission" date="2016-10" db="EMBL/GenBank/DDBJ databases">
        <authorList>
            <person name="de Groot N.N."/>
        </authorList>
    </citation>
    <scope>NUCLEOTIDE SEQUENCE [LARGE SCALE GENOMIC DNA]</scope>
    <source>
        <strain evidence="2 3">KH1P1</strain>
    </source>
</reference>
<dbReference type="InterPro" id="IPR009839">
    <property type="entry name" value="SseB_N"/>
</dbReference>
<dbReference type="Proteomes" id="UP000199820">
    <property type="component" value="Unassembled WGS sequence"/>
</dbReference>
<dbReference type="EMBL" id="FOIL01000003">
    <property type="protein sequence ID" value="SET01125.1"/>
    <property type="molecule type" value="Genomic_DNA"/>
</dbReference>
<name>A0A1I0B2P5_9FIRM</name>
<organism evidence="2 3">
    <name type="scientific">[Clostridium] aminophilum</name>
    <dbReference type="NCBI Taxonomy" id="1526"/>
    <lineage>
        <taxon>Bacteria</taxon>
        <taxon>Bacillati</taxon>
        <taxon>Bacillota</taxon>
        <taxon>Clostridia</taxon>
        <taxon>Lachnospirales</taxon>
        <taxon>Lachnospiraceae</taxon>
    </lineage>
</organism>
<protein>
    <submittedName>
        <fullName evidence="2">SseB protein N-terminal domain-containing protein</fullName>
    </submittedName>
</protein>
<proteinExistence type="predicted"/>
<dbReference type="eggNOG" id="ENOG50330NB">
    <property type="taxonomic scope" value="Bacteria"/>
</dbReference>
<feature type="domain" description="SseB protein N-terminal" evidence="1">
    <location>
        <begin position="147"/>
        <end position="240"/>
    </location>
</feature>
<dbReference type="RefSeq" id="WP_074648267.1">
    <property type="nucleotide sequence ID" value="NZ_FOIL01000003.1"/>
</dbReference>
<dbReference type="Pfam" id="PF07179">
    <property type="entry name" value="SseB"/>
    <property type="match status" value="1"/>
</dbReference>